<feature type="non-terminal residue" evidence="5">
    <location>
        <position position="818"/>
    </location>
</feature>
<feature type="compositionally biased region" description="Basic and acidic residues" evidence="2">
    <location>
        <begin position="394"/>
        <end position="406"/>
    </location>
</feature>
<dbReference type="GO" id="GO:0005829">
    <property type="term" value="C:cytosol"/>
    <property type="evidence" value="ECO:0007669"/>
    <property type="project" value="TreeGrafter"/>
</dbReference>
<sequence length="818" mass="94298">KQQPVAPRKGLTKYALKSRLALFTEETTSNVEVGLIGVLLLPLNQPPSIHQKPHISRTMENGTPPQLPMPDKDVLQRSFNQLLGSLDLPDDKIKEMNSYDDHKKWEILCSRSLMKIHQSPSFYLQRLKRSIRVKMTQSKTDVTDILRGLEVSLRTYSIEYLKSFSDERNSLSKLVDFMTSSNLSSENFLIIIQSFKVIMNDANGFGKAINHQILTDNLVRYLPTLSIKNRCNILQLMVMACEKSQKGLDRVLKALKANGRFEILMDFLTLNKENEIEQMVIVATLNLIKLIISLPIDLNYRIGLDKKLRVLTFNESNLTAEVIDEIKSFKSMIIDVNQLAKDRVEIKVKAKAELMDGEKQSINLEVSKEYGRMELSKDSDVDQRPEILQKSSTPKRETEKEVKNTEKTALRPNQVHGTVFYGLNDERLRKIINFTHFEDKFHIIDKSQSPENSSFANRIRSPIFVTLLESTRLRNVSIVLRKLNFDADVAIEAINDYNFNQLNLDSIELLTNLAPKDLEIEAYRSYMKMKKNIAVLSEEDKFLMKLSQVERLKTKLTLMNFIGNFPDQMNLLAIHAVSSASLSLKSSKKFKGILEIILTVCNYMNGNKSTATVYGFPLKGTLERLNDIQSNDKNLSLLENIVNLFKKNITEEFVSIENNWNMFIEERKFSKSFTLKTFEVVSSEKFNKLINEHKMTMNNYNDCICYFGEENENSIDSDEFFSIKKDKVLDTFTVCKGDKVCLLLENFRMIISGTMKGWLVKGFTKPSYFFNELREKLKGDLGKSRTTKRNQLNPFTNKHLLSKMQQRCLFVHSLMDIY</sequence>
<dbReference type="EMBL" id="CVRI01000019">
    <property type="protein sequence ID" value="CRK90473.1"/>
    <property type="molecule type" value="Genomic_DNA"/>
</dbReference>
<dbReference type="SMART" id="SM00498">
    <property type="entry name" value="FH2"/>
    <property type="match status" value="1"/>
</dbReference>
<dbReference type="OrthoDB" id="1104827at2759"/>
<evidence type="ECO:0000259" key="4">
    <source>
        <dbReference type="PROSITE" id="PS51444"/>
    </source>
</evidence>
<dbReference type="PROSITE" id="PS51444">
    <property type="entry name" value="FH2"/>
    <property type="match status" value="1"/>
</dbReference>
<feature type="domain" description="FH2" evidence="4">
    <location>
        <begin position="392"/>
        <end position="818"/>
    </location>
</feature>
<dbReference type="InterPro" id="IPR015425">
    <property type="entry name" value="FH2_Formin"/>
</dbReference>
<evidence type="ECO:0000256" key="2">
    <source>
        <dbReference type="SAM" id="MobiDB-lite"/>
    </source>
</evidence>
<dbReference type="InterPro" id="IPR016024">
    <property type="entry name" value="ARM-type_fold"/>
</dbReference>
<dbReference type="Gene3D" id="1.25.10.10">
    <property type="entry name" value="Leucine-rich Repeat Variant"/>
    <property type="match status" value="1"/>
</dbReference>
<dbReference type="InterPro" id="IPR010473">
    <property type="entry name" value="GTPase-bd"/>
</dbReference>
<dbReference type="InterPro" id="IPR043592">
    <property type="entry name" value="FMNL_animal"/>
</dbReference>
<dbReference type="SUPFAM" id="SSF101447">
    <property type="entry name" value="Formin homology 2 domain (FH2 domain)"/>
    <property type="match status" value="1"/>
</dbReference>
<dbReference type="Gene3D" id="1.20.58.2220">
    <property type="entry name" value="Formin, FH2 domain"/>
    <property type="match status" value="1"/>
</dbReference>
<proteinExistence type="inferred from homology"/>
<dbReference type="GO" id="GO:0030866">
    <property type="term" value="P:cortical actin cytoskeleton organization"/>
    <property type="evidence" value="ECO:0007669"/>
    <property type="project" value="TreeGrafter"/>
</dbReference>
<reference evidence="5 6" key="1">
    <citation type="submission" date="2015-04" db="EMBL/GenBank/DDBJ databases">
        <authorList>
            <person name="Syromyatnikov M.Y."/>
            <person name="Popov V.N."/>
        </authorList>
    </citation>
    <scope>NUCLEOTIDE SEQUENCE [LARGE SCALE GENOMIC DNA]</scope>
</reference>
<evidence type="ECO:0000256" key="1">
    <source>
        <dbReference type="ARBA" id="ARBA00023449"/>
    </source>
</evidence>
<dbReference type="AlphaFoldDB" id="A0A1J1HWH2"/>
<keyword evidence="6" id="KW-1185">Reference proteome</keyword>
<dbReference type="GO" id="GO:0031267">
    <property type="term" value="F:small GTPase binding"/>
    <property type="evidence" value="ECO:0007669"/>
    <property type="project" value="InterPro"/>
</dbReference>
<dbReference type="GO" id="GO:0016477">
    <property type="term" value="P:cell migration"/>
    <property type="evidence" value="ECO:0007669"/>
    <property type="project" value="TreeGrafter"/>
</dbReference>
<feature type="non-terminal residue" evidence="5">
    <location>
        <position position="1"/>
    </location>
</feature>
<name>A0A1J1HWH2_9DIPT</name>
<comment type="similarity">
    <text evidence="1">Belongs to the formin homology family.</text>
</comment>
<evidence type="ECO:0000313" key="5">
    <source>
        <dbReference type="EMBL" id="CRK90473.1"/>
    </source>
</evidence>
<dbReference type="InterPro" id="IPR014768">
    <property type="entry name" value="GBD/FH3_dom"/>
</dbReference>
<gene>
    <name evidence="5" type="ORF">CLUMA_CG004171</name>
</gene>
<evidence type="ECO:0000259" key="3">
    <source>
        <dbReference type="PROSITE" id="PS51232"/>
    </source>
</evidence>
<dbReference type="PROSITE" id="PS51232">
    <property type="entry name" value="GBD_FH3"/>
    <property type="match status" value="1"/>
</dbReference>
<accession>A0A1J1HWH2</accession>
<dbReference type="GO" id="GO:0051015">
    <property type="term" value="F:actin filament binding"/>
    <property type="evidence" value="ECO:0007669"/>
    <property type="project" value="TreeGrafter"/>
</dbReference>
<dbReference type="InterPro" id="IPR011989">
    <property type="entry name" value="ARM-like"/>
</dbReference>
<dbReference type="GO" id="GO:0008360">
    <property type="term" value="P:regulation of cell shape"/>
    <property type="evidence" value="ECO:0007669"/>
    <property type="project" value="TreeGrafter"/>
</dbReference>
<protein>
    <submittedName>
        <fullName evidence="5">CLUMA_CG004171, isoform A</fullName>
    </submittedName>
</protein>
<feature type="region of interest" description="Disordered" evidence="2">
    <location>
        <begin position="375"/>
        <end position="406"/>
    </location>
</feature>
<feature type="compositionally biased region" description="Basic and acidic residues" evidence="2">
    <location>
        <begin position="375"/>
        <end position="387"/>
    </location>
</feature>
<dbReference type="InterPro" id="IPR042201">
    <property type="entry name" value="FH2_Formin_sf"/>
</dbReference>
<dbReference type="PANTHER" id="PTHR45857:SF4">
    <property type="entry name" value="FORMIN-LIKE PROTEIN"/>
    <property type="match status" value="1"/>
</dbReference>
<dbReference type="SMART" id="SM01140">
    <property type="entry name" value="Drf_GBD"/>
    <property type="match status" value="1"/>
</dbReference>
<dbReference type="SUPFAM" id="SSF48371">
    <property type="entry name" value="ARM repeat"/>
    <property type="match status" value="1"/>
</dbReference>
<dbReference type="Pfam" id="PF02181">
    <property type="entry name" value="FH2"/>
    <property type="match status" value="1"/>
</dbReference>
<feature type="domain" description="GBD/FH3" evidence="3">
    <location>
        <begin position="67"/>
        <end position="452"/>
    </location>
</feature>
<dbReference type="PANTHER" id="PTHR45857">
    <property type="entry name" value="FORMIN-LIKE PROTEIN"/>
    <property type="match status" value="1"/>
</dbReference>
<dbReference type="STRING" id="568069.A0A1J1HWH2"/>
<dbReference type="Pfam" id="PF06371">
    <property type="entry name" value="Drf_GBD"/>
    <property type="match status" value="1"/>
</dbReference>
<organism evidence="5 6">
    <name type="scientific">Clunio marinus</name>
    <dbReference type="NCBI Taxonomy" id="568069"/>
    <lineage>
        <taxon>Eukaryota</taxon>
        <taxon>Metazoa</taxon>
        <taxon>Ecdysozoa</taxon>
        <taxon>Arthropoda</taxon>
        <taxon>Hexapoda</taxon>
        <taxon>Insecta</taxon>
        <taxon>Pterygota</taxon>
        <taxon>Neoptera</taxon>
        <taxon>Endopterygota</taxon>
        <taxon>Diptera</taxon>
        <taxon>Nematocera</taxon>
        <taxon>Chironomoidea</taxon>
        <taxon>Chironomidae</taxon>
        <taxon>Clunio</taxon>
    </lineage>
</organism>
<evidence type="ECO:0000313" key="6">
    <source>
        <dbReference type="Proteomes" id="UP000183832"/>
    </source>
</evidence>
<dbReference type="Proteomes" id="UP000183832">
    <property type="component" value="Unassembled WGS sequence"/>
</dbReference>